<dbReference type="Proteomes" id="UP000485058">
    <property type="component" value="Unassembled WGS sequence"/>
</dbReference>
<evidence type="ECO:0000313" key="3">
    <source>
        <dbReference type="Proteomes" id="UP000485058"/>
    </source>
</evidence>
<reference evidence="2 3" key="1">
    <citation type="submission" date="2020-02" db="EMBL/GenBank/DDBJ databases">
        <title>Draft genome sequence of Haematococcus lacustris strain NIES-144.</title>
        <authorList>
            <person name="Morimoto D."/>
            <person name="Nakagawa S."/>
            <person name="Yoshida T."/>
            <person name="Sawayama S."/>
        </authorList>
    </citation>
    <scope>NUCLEOTIDE SEQUENCE [LARGE SCALE GENOMIC DNA]</scope>
    <source>
        <strain evidence="2 3">NIES-144</strain>
    </source>
</reference>
<dbReference type="EMBL" id="BLLF01004485">
    <property type="protein sequence ID" value="GFH29704.1"/>
    <property type="molecule type" value="Genomic_DNA"/>
</dbReference>
<evidence type="ECO:0000256" key="1">
    <source>
        <dbReference type="SAM" id="MobiDB-lite"/>
    </source>
</evidence>
<feature type="non-terminal residue" evidence="2">
    <location>
        <position position="1"/>
    </location>
</feature>
<sequence>MLLNGDGMLIKATSKEKQRSKPDVSKVLQSARGAHYERRQATLQDSAGAASQLQRSDFARTGGVHPAAQPILPASQPPSFTGATSLQCDMSTLAT</sequence>
<feature type="region of interest" description="Disordered" evidence="1">
    <location>
        <begin position="1"/>
        <end position="95"/>
    </location>
</feature>
<accession>A0A6A0ACC8</accession>
<feature type="compositionally biased region" description="Polar residues" evidence="1">
    <location>
        <begin position="41"/>
        <end position="55"/>
    </location>
</feature>
<dbReference type="AlphaFoldDB" id="A0A6A0ACC8"/>
<evidence type="ECO:0000313" key="2">
    <source>
        <dbReference type="EMBL" id="GFH29704.1"/>
    </source>
</evidence>
<feature type="compositionally biased region" description="Basic and acidic residues" evidence="1">
    <location>
        <begin position="13"/>
        <end position="24"/>
    </location>
</feature>
<proteinExistence type="predicted"/>
<gene>
    <name evidence="2" type="ORF">HaLaN_28413</name>
</gene>
<feature type="compositionally biased region" description="Polar residues" evidence="1">
    <location>
        <begin position="77"/>
        <end position="95"/>
    </location>
</feature>
<comment type="caution">
    <text evidence="2">The sequence shown here is derived from an EMBL/GenBank/DDBJ whole genome shotgun (WGS) entry which is preliminary data.</text>
</comment>
<protein>
    <submittedName>
        <fullName evidence="2">Uncharacterized protein</fullName>
    </submittedName>
</protein>
<feature type="non-terminal residue" evidence="2">
    <location>
        <position position="95"/>
    </location>
</feature>
<organism evidence="2 3">
    <name type="scientific">Haematococcus lacustris</name>
    <name type="common">Green alga</name>
    <name type="synonym">Haematococcus pluvialis</name>
    <dbReference type="NCBI Taxonomy" id="44745"/>
    <lineage>
        <taxon>Eukaryota</taxon>
        <taxon>Viridiplantae</taxon>
        <taxon>Chlorophyta</taxon>
        <taxon>core chlorophytes</taxon>
        <taxon>Chlorophyceae</taxon>
        <taxon>CS clade</taxon>
        <taxon>Chlamydomonadales</taxon>
        <taxon>Haematococcaceae</taxon>
        <taxon>Haematococcus</taxon>
    </lineage>
</organism>
<keyword evidence="3" id="KW-1185">Reference proteome</keyword>
<name>A0A6A0ACC8_HAELA</name>